<gene>
    <name evidence="1" type="ORF">GLV81_14550</name>
</gene>
<evidence type="ECO:0000313" key="1">
    <source>
        <dbReference type="EMBL" id="QGW29163.1"/>
    </source>
</evidence>
<sequence>MVAALMHKLQVRIVNIERYCTASYLWVQAESSLSASCIFAAFPKILASLQLALDATSRFGVTLKFY</sequence>
<keyword evidence="2" id="KW-1185">Reference proteome</keyword>
<organism evidence="1 2">
    <name type="scientific">Phnomibacter ginsenosidimutans</name>
    <dbReference type="NCBI Taxonomy" id="2676868"/>
    <lineage>
        <taxon>Bacteria</taxon>
        <taxon>Pseudomonadati</taxon>
        <taxon>Bacteroidota</taxon>
        <taxon>Chitinophagia</taxon>
        <taxon>Chitinophagales</taxon>
        <taxon>Chitinophagaceae</taxon>
        <taxon>Phnomibacter</taxon>
    </lineage>
</organism>
<dbReference type="EMBL" id="CP046566">
    <property type="protein sequence ID" value="QGW29163.1"/>
    <property type="molecule type" value="Genomic_DNA"/>
</dbReference>
<dbReference type="Proteomes" id="UP000426027">
    <property type="component" value="Chromosome"/>
</dbReference>
<reference evidence="1 2" key="1">
    <citation type="submission" date="2019-11" db="EMBL/GenBank/DDBJ databases">
        <authorList>
            <person name="Im W.T."/>
        </authorList>
    </citation>
    <scope>NUCLEOTIDE SEQUENCE [LARGE SCALE GENOMIC DNA]</scope>
    <source>
        <strain evidence="1 2">SB-02</strain>
    </source>
</reference>
<dbReference type="AlphaFoldDB" id="A0A6I6GBS0"/>
<protein>
    <submittedName>
        <fullName evidence="1">Uncharacterized protein</fullName>
    </submittedName>
</protein>
<evidence type="ECO:0000313" key="2">
    <source>
        <dbReference type="Proteomes" id="UP000426027"/>
    </source>
</evidence>
<accession>A0A6I6GBS0</accession>
<dbReference type="KEGG" id="fls:GLV81_14550"/>
<name>A0A6I6GBS0_9BACT</name>
<proteinExistence type="predicted"/>